<keyword evidence="1" id="KW-0812">Transmembrane</keyword>
<gene>
    <name evidence="2" type="ORF">AVENP_1807</name>
</gene>
<dbReference type="Proteomes" id="UP000503482">
    <property type="component" value="Chromosome"/>
</dbReference>
<dbReference type="GO" id="GO:0016788">
    <property type="term" value="F:hydrolase activity, acting on ester bonds"/>
    <property type="evidence" value="ECO:0007669"/>
    <property type="project" value="UniProtKB-ARBA"/>
</dbReference>
<dbReference type="EMBL" id="CP053840">
    <property type="protein sequence ID" value="QKF67352.1"/>
    <property type="molecule type" value="Genomic_DNA"/>
</dbReference>
<reference evidence="2 3" key="1">
    <citation type="submission" date="2020-05" db="EMBL/GenBank/DDBJ databases">
        <title>Complete genome sequencing of Campylobacter and Arcobacter type strains.</title>
        <authorList>
            <person name="Miller W.G."/>
            <person name="Yee E."/>
        </authorList>
    </citation>
    <scope>NUCLEOTIDE SEQUENCE [LARGE SCALE GENOMIC DNA]</scope>
    <source>
        <strain evidence="2 3">LMG 26156</strain>
    </source>
</reference>
<dbReference type="SUPFAM" id="SSF52266">
    <property type="entry name" value="SGNH hydrolase"/>
    <property type="match status" value="1"/>
</dbReference>
<dbReference type="AlphaFoldDB" id="A0AAE7BBJ2"/>
<name>A0AAE7BBJ2_9BACT</name>
<evidence type="ECO:0000256" key="1">
    <source>
        <dbReference type="SAM" id="Phobius"/>
    </source>
</evidence>
<organism evidence="2 3">
    <name type="scientific">Arcobacter venerupis</name>
    <dbReference type="NCBI Taxonomy" id="1054033"/>
    <lineage>
        <taxon>Bacteria</taxon>
        <taxon>Pseudomonadati</taxon>
        <taxon>Campylobacterota</taxon>
        <taxon>Epsilonproteobacteria</taxon>
        <taxon>Campylobacterales</taxon>
        <taxon>Arcobacteraceae</taxon>
        <taxon>Arcobacter</taxon>
    </lineage>
</organism>
<dbReference type="RefSeq" id="WP_128358081.1">
    <property type="nucleotide sequence ID" value="NZ_CP053840.1"/>
</dbReference>
<keyword evidence="3" id="KW-1185">Reference proteome</keyword>
<sequence length="362" mass="42274">MKESLKILFINLVIFFTIIGCIFFIPILTFQTYQLIKIILPQSKENKNISQEFLKEYRNVQYRYRDFVVKEPIPFNGKIITIQEDGNRFTSLPTNDDKNAPKYLFFGSSTIWGYGVTNEKTIPSIFTTKYNMYSLNYADIGYSVRQSLEKLINLYVDYDDSRKNIILFNDGPMDAFLMNTQKELKLRTSYAKNIDESIKLNSPLTFSYLINPLNEFISKINPKFSKKENEDINFEMDKEKIAFIVNQIIKTWNIANSLAVSRNDQFIAILPPIASVGTPILKNLTTKDLKKSEEIVYMKELYSLIIKNMKEYPNIKFIDLSDIFNDKSECYSDFSHYTYQGNLIYATELKKRLDNILSKGNK</sequence>
<evidence type="ECO:0000313" key="2">
    <source>
        <dbReference type="EMBL" id="QKF67352.1"/>
    </source>
</evidence>
<keyword evidence="1" id="KW-1133">Transmembrane helix</keyword>
<accession>A0AAE7BBJ2</accession>
<dbReference type="PROSITE" id="PS51257">
    <property type="entry name" value="PROKAR_LIPOPROTEIN"/>
    <property type="match status" value="1"/>
</dbReference>
<keyword evidence="1" id="KW-0472">Membrane</keyword>
<evidence type="ECO:0000313" key="3">
    <source>
        <dbReference type="Proteomes" id="UP000503482"/>
    </source>
</evidence>
<proteinExistence type="predicted"/>
<protein>
    <submittedName>
        <fullName evidence="2">Membrane protein</fullName>
    </submittedName>
</protein>
<dbReference type="KEGG" id="avp:AVENP_1807"/>
<dbReference type="InterPro" id="IPR036514">
    <property type="entry name" value="SGNH_hydro_sf"/>
</dbReference>
<dbReference type="Gene3D" id="3.40.50.1110">
    <property type="entry name" value="SGNH hydrolase"/>
    <property type="match status" value="1"/>
</dbReference>
<feature type="transmembrane region" description="Helical" evidence="1">
    <location>
        <begin position="7"/>
        <end position="28"/>
    </location>
</feature>